<organism evidence="16 17">
    <name type="scientific">Actinomadura luzonensis</name>
    <dbReference type="NCBI Taxonomy" id="2805427"/>
    <lineage>
        <taxon>Bacteria</taxon>
        <taxon>Bacillati</taxon>
        <taxon>Actinomycetota</taxon>
        <taxon>Actinomycetes</taxon>
        <taxon>Streptosporangiales</taxon>
        <taxon>Thermomonosporaceae</taxon>
        <taxon>Actinomadura</taxon>
    </lineage>
</organism>
<sequence length="429" mass="48123">MTVPSSYDTYDVVGIGFGPSNLALAIALEEEAAELSAVFFERQPSLGWHRGMLVPSAKMQVSFLKDLATFRNPRSRFGFVSYLHAAGRLPQFVNNQDFFPTREEFHSYLEWAESRLTQRPVYNAEVVALRRPAHRPGGCVEVELRRHAHAGGEWRILARNVVISTGLVPKLPPGVERDQRVWHSSEFLDNFRAWDGGAIRRAAVVGAGQSAAEIARFLYDEVPGAHIFAVMPSYGYCVADDTPFANRVFDPAAVDVYFDGSEPSKQAIWRYHGNTNYSVVDDEVIQGLHRRAYDEELRGTRRLSFLPMTRVRGVKRVADDTRISVHSLLTDDHDDFEVDLVVFATGYDPMDPGRVLGELDRHCLRDAAGRYRVERDYRMVTDPDLDCGIYLQGGTEHSHGLSSSLLSNIAVRSGEIVASILEHRSKGVR</sequence>
<evidence type="ECO:0000256" key="6">
    <source>
        <dbReference type="ARBA" id="ARBA00022630"/>
    </source>
</evidence>
<keyword evidence="8" id="KW-0521">NADP</keyword>
<dbReference type="EC" id="1.14.13.59" evidence="4"/>
<dbReference type="SUPFAM" id="SSF51905">
    <property type="entry name" value="FAD/NAD(P)-binding domain"/>
    <property type="match status" value="2"/>
</dbReference>
<proteinExistence type="inferred from homology"/>
<evidence type="ECO:0000256" key="14">
    <source>
        <dbReference type="ARBA" id="ARBA00032738"/>
    </source>
</evidence>
<comment type="caution">
    <text evidence="16">The sequence shown here is derived from an EMBL/GenBank/DDBJ whole genome shotgun (WGS) entry which is preliminary data.</text>
</comment>
<name>A0ABT0FV04_9ACTN</name>
<evidence type="ECO:0000256" key="8">
    <source>
        <dbReference type="ARBA" id="ARBA00022857"/>
    </source>
</evidence>
<dbReference type="Proteomes" id="UP001317259">
    <property type="component" value="Unassembled WGS sequence"/>
</dbReference>
<dbReference type="Pfam" id="PF13434">
    <property type="entry name" value="Lys_Orn_oxgnase"/>
    <property type="match status" value="1"/>
</dbReference>
<comment type="similarity">
    <text evidence="3">Belongs to the lysine N(6)-hydroxylase/L-ornithine N(5)-oxygenase family.</text>
</comment>
<comment type="pathway">
    <text evidence="2">Siderophore biosynthesis.</text>
</comment>
<keyword evidence="10" id="KW-0503">Monooxygenase</keyword>
<comment type="cofactor">
    <cofactor evidence="1">
        <name>FAD</name>
        <dbReference type="ChEBI" id="CHEBI:57692"/>
    </cofactor>
</comment>
<evidence type="ECO:0000256" key="2">
    <source>
        <dbReference type="ARBA" id="ARBA00004924"/>
    </source>
</evidence>
<evidence type="ECO:0000256" key="15">
    <source>
        <dbReference type="ARBA" id="ARBA00048407"/>
    </source>
</evidence>
<evidence type="ECO:0000256" key="13">
    <source>
        <dbReference type="ARBA" id="ARBA00032493"/>
    </source>
</evidence>
<comment type="catalytic activity">
    <reaction evidence="15">
        <text>L-lysine + NADPH + O2 = N(6)-hydroxy-L-lysine + NADP(+) + H2O</text>
        <dbReference type="Rhea" id="RHEA:23228"/>
        <dbReference type="ChEBI" id="CHEBI:15377"/>
        <dbReference type="ChEBI" id="CHEBI:15379"/>
        <dbReference type="ChEBI" id="CHEBI:32551"/>
        <dbReference type="ChEBI" id="CHEBI:57783"/>
        <dbReference type="ChEBI" id="CHEBI:57820"/>
        <dbReference type="ChEBI" id="CHEBI:58349"/>
        <dbReference type="EC" id="1.14.13.59"/>
    </reaction>
</comment>
<evidence type="ECO:0000256" key="10">
    <source>
        <dbReference type="ARBA" id="ARBA00023033"/>
    </source>
</evidence>
<evidence type="ECO:0000256" key="7">
    <source>
        <dbReference type="ARBA" id="ARBA00022827"/>
    </source>
</evidence>
<keyword evidence="9" id="KW-0560">Oxidoreductase</keyword>
<dbReference type="PANTHER" id="PTHR42802">
    <property type="entry name" value="MONOOXYGENASE"/>
    <property type="match status" value="1"/>
</dbReference>
<evidence type="ECO:0000256" key="4">
    <source>
        <dbReference type="ARBA" id="ARBA00013076"/>
    </source>
</evidence>
<dbReference type="InterPro" id="IPR025700">
    <property type="entry name" value="Lys/Orn_oxygenase"/>
</dbReference>
<gene>
    <name evidence="16" type="ORF">MF672_020560</name>
</gene>
<protein>
    <recommendedName>
        <fullName evidence="5">L-lysine N6-monooxygenase MbtG</fullName>
        <ecNumber evidence="4">1.14.13.59</ecNumber>
    </recommendedName>
    <alternativeName>
        <fullName evidence="14">Lysine 6-N-hydroxylase</fullName>
    </alternativeName>
    <alternativeName>
        <fullName evidence="13">Lysine N6-hydroxylase</fullName>
    </alternativeName>
    <alternativeName>
        <fullName evidence="11">Lysine-N-oxygenase</fullName>
    </alternativeName>
    <alternativeName>
        <fullName evidence="12">Mycobactin synthase protein G</fullName>
    </alternativeName>
</protein>
<dbReference type="PANTHER" id="PTHR42802:SF1">
    <property type="entry name" value="L-ORNITHINE N(5)-MONOOXYGENASE"/>
    <property type="match status" value="1"/>
</dbReference>
<dbReference type="EMBL" id="JAKRKC020000001">
    <property type="protein sequence ID" value="MCK2216173.1"/>
    <property type="molecule type" value="Genomic_DNA"/>
</dbReference>
<evidence type="ECO:0000313" key="16">
    <source>
        <dbReference type="EMBL" id="MCK2216173.1"/>
    </source>
</evidence>
<keyword evidence="17" id="KW-1185">Reference proteome</keyword>
<evidence type="ECO:0000256" key="11">
    <source>
        <dbReference type="ARBA" id="ARBA00029939"/>
    </source>
</evidence>
<accession>A0ABT0FV04</accession>
<evidence type="ECO:0000313" key="17">
    <source>
        <dbReference type="Proteomes" id="UP001317259"/>
    </source>
</evidence>
<keyword evidence="6" id="KW-0285">Flavoprotein</keyword>
<keyword evidence="7" id="KW-0274">FAD</keyword>
<dbReference type="InterPro" id="IPR036188">
    <property type="entry name" value="FAD/NAD-bd_sf"/>
</dbReference>
<dbReference type="Gene3D" id="3.50.50.60">
    <property type="entry name" value="FAD/NAD(P)-binding domain"/>
    <property type="match status" value="1"/>
</dbReference>
<evidence type="ECO:0000256" key="5">
    <source>
        <dbReference type="ARBA" id="ARBA00016406"/>
    </source>
</evidence>
<dbReference type="PRINTS" id="PR00368">
    <property type="entry name" value="FADPNR"/>
</dbReference>
<evidence type="ECO:0000256" key="3">
    <source>
        <dbReference type="ARBA" id="ARBA00007588"/>
    </source>
</evidence>
<evidence type="ECO:0000256" key="9">
    <source>
        <dbReference type="ARBA" id="ARBA00023002"/>
    </source>
</evidence>
<reference evidence="16 17" key="1">
    <citation type="submission" date="2022-04" db="EMBL/GenBank/DDBJ databases">
        <title>Genome draft of Actinomadura sp. ATCC 31491.</title>
        <authorList>
            <person name="Shi X."/>
            <person name="Du Y."/>
        </authorList>
    </citation>
    <scope>NUCLEOTIDE SEQUENCE [LARGE SCALE GENOMIC DNA]</scope>
    <source>
        <strain evidence="16 17">ATCC 31491</strain>
    </source>
</reference>
<evidence type="ECO:0000256" key="1">
    <source>
        <dbReference type="ARBA" id="ARBA00001974"/>
    </source>
</evidence>
<evidence type="ECO:0000256" key="12">
    <source>
        <dbReference type="ARBA" id="ARBA00031158"/>
    </source>
</evidence>